<keyword evidence="1" id="KW-0805">Transcription regulation</keyword>
<dbReference type="PROSITE" id="PS01124">
    <property type="entry name" value="HTH_ARAC_FAMILY_2"/>
    <property type="match status" value="1"/>
</dbReference>
<dbReference type="EMBL" id="RBWS01000014">
    <property type="protein sequence ID" value="RKO70175.1"/>
    <property type="molecule type" value="Genomic_DNA"/>
</dbReference>
<feature type="transmembrane region" description="Helical" evidence="4">
    <location>
        <begin position="39"/>
        <end position="58"/>
    </location>
</feature>
<dbReference type="SUPFAM" id="SSF46689">
    <property type="entry name" value="Homeodomain-like"/>
    <property type="match status" value="1"/>
</dbReference>
<comment type="caution">
    <text evidence="6">The sequence shown here is derived from an EMBL/GenBank/DDBJ whole genome shotgun (WGS) entry which is preliminary data.</text>
</comment>
<keyword evidence="4" id="KW-1133">Transmembrane helix</keyword>
<dbReference type="PANTHER" id="PTHR43280">
    <property type="entry name" value="ARAC-FAMILY TRANSCRIPTIONAL REGULATOR"/>
    <property type="match status" value="1"/>
</dbReference>
<evidence type="ECO:0000256" key="3">
    <source>
        <dbReference type="ARBA" id="ARBA00023163"/>
    </source>
</evidence>
<evidence type="ECO:0000256" key="4">
    <source>
        <dbReference type="SAM" id="Phobius"/>
    </source>
</evidence>
<keyword evidence="4" id="KW-0472">Membrane</keyword>
<name>A0A420VV84_9SPHI</name>
<organism evidence="6 7">
    <name type="scientific">Sphingobacterium puteale</name>
    <dbReference type="NCBI Taxonomy" id="2420510"/>
    <lineage>
        <taxon>Bacteria</taxon>
        <taxon>Pseudomonadati</taxon>
        <taxon>Bacteroidota</taxon>
        <taxon>Sphingobacteriia</taxon>
        <taxon>Sphingobacteriales</taxon>
        <taxon>Sphingobacteriaceae</taxon>
        <taxon>Sphingobacterium</taxon>
    </lineage>
</organism>
<evidence type="ECO:0000259" key="5">
    <source>
        <dbReference type="PROSITE" id="PS01124"/>
    </source>
</evidence>
<evidence type="ECO:0000313" key="7">
    <source>
        <dbReference type="Proteomes" id="UP000282423"/>
    </source>
</evidence>
<proteinExistence type="predicted"/>
<feature type="transmembrane region" description="Helical" evidence="4">
    <location>
        <begin position="176"/>
        <end position="196"/>
    </location>
</feature>
<dbReference type="Proteomes" id="UP000282423">
    <property type="component" value="Unassembled WGS sequence"/>
</dbReference>
<feature type="transmembrane region" description="Helical" evidence="4">
    <location>
        <begin position="202"/>
        <end position="220"/>
    </location>
</feature>
<feature type="domain" description="HTH araC/xylS-type" evidence="5">
    <location>
        <begin position="252"/>
        <end position="364"/>
    </location>
</feature>
<feature type="transmembrane region" description="Helical" evidence="4">
    <location>
        <begin position="131"/>
        <end position="155"/>
    </location>
</feature>
<evidence type="ECO:0000256" key="2">
    <source>
        <dbReference type="ARBA" id="ARBA00023125"/>
    </source>
</evidence>
<sequence>MVNILYTFHAFSAGALWLLGTLIFMGVNKTGPQADRWLGAYYCLLASLFTQLFLEGFHIDNGALIHVLELPRWATLPCFYLAVHYLVKPTTPIRYWGLHFVPFLAFLFFSVIYLIPGLFNKHIHAPQLPHWIMFAIKYFFFAQCIFYWMACYWLFKIHQKNIRQLSSYTEKINMIWLKYLLIALLCMIIVRLLALAHFSFDSLAPILYFMGIVALGYGTLTQRSIYAVESSDNLIDESDKTKNIKTEERLTEQQVDTLKEKLVQKTTAEKLYLDPALTLSSLADHIGINPHDLSYIINNGLQKNFYQFINELRTEEAKRLLLSEEAKRLDMFGIAIRAGFNSRTTFYSSFKKVNGMTPTAYMKVHGKKSS</sequence>
<dbReference type="Pfam" id="PF12833">
    <property type="entry name" value="HTH_18"/>
    <property type="match status" value="1"/>
</dbReference>
<keyword evidence="7" id="KW-1185">Reference proteome</keyword>
<dbReference type="InterPro" id="IPR009057">
    <property type="entry name" value="Homeodomain-like_sf"/>
</dbReference>
<feature type="transmembrane region" description="Helical" evidence="4">
    <location>
        <begin position="6"/>
        <end position="27"/>
    </location>
</feature>
<dbReference type="PANTHER" id="PTHR43280:SF29">
    <property type="entry name" value="ARAC-FAMILY TRANSCRIPTIONAL REGULATOR"/>
    <property type="match status" value="1"/>
</dbReference>
<dbReference type="Gene3D" id="1.10.10.60">
    <property type="entry name" value="Homeodomain-like"/>
    <property type="match status" value="2"/>
</dbReference>
<dbReference type="GO" id="GO:0003700">
    <property type="term" value="F:DNA-binding transcription factor activity"/>
    <property type="evidence" value="ECO:0007669"/>
    <property type="project" value="InterPro"/>
</dbReference>
<keyword evidence="3" id="KW-0804">Transcription</keyword>
<dbReference type="SMART" id="SM00342">
    <property type="entry name" value="HTH_ARAC"/>
    <property type="match status" value="1"/>
</dbReference>
<protein>
    <submittedName>
        <fullName evidence="6">AraC family transcriptional regulator</fullName>
    </submittedName>
</protein>
<keyword evidence="2" id="KW-0238">DNA-binding</keyword>
<dbReference type="GO" id="GO:0043565">
    <property type="term" value="F:sequence-specific DNA binding"/>
    <property type="evidence" value="ECO:0007669"/>
    <property type="project" value="InterPro"/>
</dbReference>
<feature type="transmembrane region" description="Helical" evidence="4">
    <location>
        <begin position="99"/>
        <end position="119"/>
    </location>
</feature>
<dbReference type="AlphaFoldDB" id="A0A420VV84"/>
<gene>
    <name evidence="6" type="ORF">D7322_18535</name>
</gene>
<keyword evidence="4" id="KW-0812">Transmembrane</keyword>
<accession>A0A420VV84</accession>
<dbReference type="InterPro" id="IPR018060">
    <property type="entry name" value="HTH_AraC"/>
</dbReference>
<dbReference type="OrthoDB" id="6283866at2"/>
<evidence type="ECO:0000256" key="1">
    <source>
        <dbReference type="ARBA" id="ARBA00023015"/>
    </source>
</evidence>
<dbReference type="RefSeq" id="WP_121125732.1">
    <property type="nucleotide sequence ID" value="NZ_RBWS01000014.1"/>
</dbReference>
<reference evidence="6 7" key="1">
    <citation type="submission" date="2018-10" db="EMBL/GenBank/DDBJ databases">
        <title>Sphingobacterium sp. M05W1-28.</title>
        <authorList>
            <person name="Cai H."/>
        </authorList>
    </citation>
    <scope>NUCLEOTIDE SEQUENCE [LARGE SCALE GENOMIC DNA]</scope>
    <source>
        <strain evidence="6 7">M05W1-28</strain>
    </source>
</reference>
<evidence type="ECO:0000313" key="6">
    <source>
        <dbReference type="EMBL" id="RKO70175.1"/>
    </source>
</evidence>